<dbReference type="InterPro" id="IPR013087">
    <property type="entry name" value="Znf_C2H2_type"/>
</dbReference>
<keyword evidence="3" id="KW-0677">Repeat</keyword>
<comment type="subcellular location">
    <subcellularLocation>
        <location evidence="1">Nucleus</location>
    </subcellularLocation>
</comment>
<evidence type="ECO:0000259" key="10">
    <source>
        <dbReference type="PROSITE" id="PS50157"/>
    </source>
</evidence>
<evidence type="ECO:0000256" key="1">
    <source>
        <dbReference type="ARBA" id="ARBA00004123"/>
    </source>
</evidence>
<reference evidence="11" key="1">
    <citation type="submission" date="2025-08" db="UniProtKB">
        <authorList>
            <consortium name="Ensembl"/>
        </authorList>
    </citation>
    <scope>IDENTIFICATION</scope>
</reference>
<evidence type="ECO:0000313" key="12">
    <source>
        <dbReference type="Proteomes" id="UP000694388"/>
    </source>
</evidence>
<organism evidence="11 12">
    <name type="scientific">Eptatretus burgeri</name>
    <name type="common">Inshore hagfish</name>
    <dbReference type="NCBI Taxonomy" id="7764"/>
    <lineage>
        <taxon>Eukaryota</taxon>
        <taxon>Metazoa</taxon>
        <taxon>Chordata</taxon>
        <taxon>Craniata</taxon>
        <taxon>Vertebrata</taxon>
        <taxon>Cyclostomata</taxon>
        <taxon>Myxini</taxon>
        <taxon>Myxiniformes</taxon>
        <taxon>Myxinidae</taxon>
        <taxon>Eptatretinae</taxon>
        <taxon>Eptatretus</taxon>
    </lineage>
</organism>
<dbReference type="InterPro" id="IPR036236">
    <property type="entry name" value="Znf_C2H2_sf"/>
</dbReference>
<dbReference type="FunFam" id="3.30.160.60:FF:000005">
    <property type="entry name" value="Zinc finger protein 14 homolog"/>
    <property type="match status" value="1"/>
</dbReference>
<protein>
    <recommendedName>
        <fullName evidence="10">C2H2-type domain-containing protein</fullName>
    </recommendedName>
</protein>
<keyword evidence="7" id="KW-0539">Nucleus</keyword>
<feature type="domain" description="C2H2-type" evidence="10">
    <location>
        <begin position="450"/>
        <end position="477"/>
    </location>
</feature>
<evidence type="ECO:0000256" key="8">
    <source>
        <dbReference type="PROSITE-ProRule" id="PRU00042"/>
    </source>
</evidence>
<accession>A0A8C4R232</accession>
<evidence type="ECO:0000256" key="6">
    <source>
        <dbReference type="ARBA" id="ARBA00023125"/>
    </source>
</evidence>
<evidence type="ECO:0000256" key="3">
    <source>
        <dbReference type="ARBA" id="ARBA00022737"/>
    </source>
</evidence>
<keyword evidence="6" id="KW-0238">DNA-binding</keyword>
<keyword evidence="4 8" id="KW-0863">Zinc-finger</keyword>
<evidence type="ECO:0000256" key="9">
    <source>
        <dbReference type="SAM" id="MobiDB-lite"/>
    </source>
</evidence>
<evidence type="ECO:0000256" key="4">
    <source>
        <dbReference type="ARBA" id="ARBA00022771"/>
    </source>
</evidence>
<dbReference type="Gene3D" id="3.30.160.60">
    <property type="entry name" value="Classic Zinc Finger"/>
    <property type="match status" value="9"/>
</dbReference>
<dbReference type="GO" id="GO:0008270">
    <property type="term" value="F:zinc ion binding"/>
    <property type="evidence" value="ECO:0007669"/>
    <property type="project" value="UniProtKB-KW"/>
</dbReference>
<feature type="domain" description="C2H2-type" evidence="10">
    <location>
        <begin position="394"/>
        <end position="421"/>
    </location>
</feature>
<dbReference type="AlphaFoldDB" id="A0A8C4R232"/>
<dbReference type="FunFam" id="3.30.160.60:FF:001630">
    <property type="entry name" value="Zinc finger protein 888"/>
    <property type="match status" value="1"/>
</dbReference>
<dbReference type="GO" id="GO:0000981">
    <property type="term" value="F:DNA-binding transcription factor activity, RNA polymerase II-specific"/>
    <property type="evidence" value="ECO:0007669"/>
    <property type="project" value="TreeGrafter"/>
</dbReference>
<feature type="domain" description="C2H2-type" evidence="10">
    <location>
        <begin position="478"/>
        <end position="506"/>
    </location>
</feature>
<feature type="domain" description="C2H2-type" evidence="10">
    <location>
        <begin position="310"/>
        <end position="337"/>
    </location>
</feature>
<sequence length="507" mass="58738">MKQDLYSEDHRTNPLGSTSDSDGGSAIGPRVSSTDHGSSVGPPEEESGSDFIKVKVKSEFVDDSFPQDEGFIVKLKMKSEFIDESSVEEKGIDGKLLVDPELVHCPLRENQLEMVSYPKSSSQLLDTEVSFNQNMAQTYCWKVNKYTSVPTKNNNCITTFKEIERNKKLHKCSVCHKDFAYLSQLKMHERTHIRKTKFQTNRIRLNEQNWSSEGKESILYCQVYSVHEAWGTNSKGERFKKVWFMDNDPLPKKEVEILSSGRTSHHILKPAHGDNIQREKPFKCSQCGKAFSQPRTLRVHHRLHMEVKPFKCSQCGKVFPFLSRLKQHQRISTRESPYTCSECKKAFRSPSTLNQHQRIHTGEKPYTCSQCNKAFNCLSNLSRHQNIHARQMPFQCYERKKAFTLLSRSKQHQRVHTEKKSYTCSECNKAFTLLSRLKRHQSVHNKKKSYTCSECNKVFTLLSRFKQHQIIHTGEKPYTCSQCNKAFNCSSNLNRHQRSMHMGKQPH</sequence>
<evidence type="ECO:0000256" key="5">
    <source>
        <dbReference type="ARBA" id="ARBA00022833"/>
    </source>
</evidence>
<dbReference type="SMART" id="SM00355">
    <property type="entry name" value="ZnF_C2H2"/>
    <property type="match status" value="8"/>
</dbReference>
<dbReference type="PROSITE" id="PS50157">
    <property type="entry name" value="ZINC_FINGER_C2H2_2"/>
    <property type="match status" value="9"/>
</dbReference>
<dbReference type="PANTHER" id="PTHR24381:SF390">
    <property type="entry name" value="ZINC FINGER PROTEIN 37 HOMOLOG"/>
    <property type="match status" value="1"/>
</dbReference>
<keyword evidence="5" id="KW-0862">Zinc</keyword>
<feature type="domain" description="C2H2-type" evidence="10">
    <location>
        <begin position="282"/>
        <end position="309"/>
    </location>
</feature>
<dbReference type="PANTHER" id="PTHR24381">
    <property type="entry name" value="ZINC FINGER PROTEIN"/>
    <property type="match status" value="1"/>
</dbReference>
<dbReference type="FunFam" id="3.30.160.60:FF:000052">
    <property type="entry name" value="zinc finger protein 546 isoform X1"/>
    <property type="match status" value="1"/>
</dbReference>
<dbReference type="GO" id="GO:0000977">
    <property type="term" value="F:RNA polymerase II transcription regulatory region sequence-specific DNA binding"/>
    <property type="evidence" value="ECO:0007669"/>
    <property type="project" value="TreeGrafter"/>
</dbReference>
<dbReference type="FunFam" id="3.30.160.60:FF:000340">
    <property type="entry name" value="zinc finger protein 473 isoform X1"/>
    <property type="match status" value="1"/>
</dbReference>
<evidence type="ECO:0000256" key="7">
    <source>
        <dbReference type="ARBA" id="ARBA00023242"/>
    </source>
</evidence>
<keyword evidence="2" id="KW-0479">Metal-binding</keyword>
<proteinExistence type="predicted"/>
<dbReference type="Proteomes" id="UP000694388">
    <property type="component" value="Unplaced"/>
</dbReference>
<dbReference type="Pfam" id="PF00096">
    <property type="entry name" value="zf-C2H2"/>
    <property type="match status" value="8"/>
</dbReference>
<feature type="domain" description="C2H2-type" evidence="10">
    <location>
        <begin position="366"/>
        <end position="393"/>
    </location>
</feature>
<feature type="domain" description="C2H2-type" evidence="10">
    <location>
        <begin position="338"/>
        <end position="365"/>
    </location>
</feature>
<dbReference type="GO" id="GO:0005634">
    <property type="term" value="C:nucleus"/>
    <property type="evidence" value="ECO:0007669"/>
    <property type="project" value="UniProtKB-SubCell"/>
</dbReference>
<evidence type="ECO:0000256" key="2">
    <source>
        <dbReference type="ARBA" id="ARBA00022723"/>
    </source>
</evidence>
<evidence type="ECO:0000313" key="11">
    <source>
        <dbReference type="Ensembl" id="ENSEBUP00000023602.1"/>
    </source>
</evidence>
<dbReference type="GeneTree" id="ENSGT01140000282534"/>
<dbReference type="PROSITE" id="PS00028">
    <property type="entry name" value="ZINC_FINGER_C2H2_1"/>
    <property type="match status" value="7"/>
</dbReference>
<name>A0A8C4R232_EPTBU</name>
<reference evidence="11" key="2">
    <citation type="submission" date="2025-09" db="UniProtKB">
        <authorList>
            <consortium name="Ensembl"/>
        </authorList>
    </citation>
    <scope>IDENTIFICATION</scope>
</reference>
<dbReference type="FunFam" id="3.30.160.60:FF:000358">
    <property type="entry name" value="zinc finger protein 24"/>
    <property type="match status" value="1"/>
</dbReference>
<dbReference type="SUPFAM" id="SSF57667">
    <property type="entry name" value="beta-beta-alpha zinc fingers"/>
    <property type="match status" value="6"/>
</dbReference>
<feature type="domain" description="C2H2-type" evidence="10">
    <location>
        <begin position="422"/>
        <end position="449"/>
    </location>
</feature>
<feature type="domain" description="C2H2-type" evidence="10">
    <location>
        <begin position="170"/>
        <end position="197"/>
    </location>
</feature>
<keyword evidence="12" id="KW-1185">Reference proteome</keyword>
<dbReference type="Ensembl" id="ENSEBUT00000024178.1">
    <property type="protein sequence ID" value="ENSEBUP00000023602.1"/>
    <property type="gene ID" value="ENSEBUG00000014542.1"/>
</dbReference>
<feature type="compositionally biased region" description="Basic and acidic residues" evidence="9">
    <location>
        <begin position="1"/>
        <end position="12"/>
    </location>
</feature>
<feature type="region of interest" description="Disordered" evidence="9">
    <location>
        <begin position="1"/>
        <end position="49"/>
    </location>
</feature>
<dbReference type="FunFam" id="3.30.160.60:FF:000690">
    <property type="entry name" value="Zinc finger protein 354C"/>
    <property type="match status" value="2"/>
</dbReference>